<protein>
    <submittedName>
        <fullName evidence="1">Cytidylate kinase</fullName>
    </submittedName>
</protein>
<proteinExistence type="predicted"/>
<reference evidence="1 2" key="1">
    <citation type="submission" date="2017-06" db="EMBL/GenBank/DDBJ databases">
        <authorList>
            <consortium name="Pathogen Informatics"/>
        </authorList>
    </citation>
    <scope>NUCLEOTIDE SEQUENCE [LARGE SCALE GENOMIC DNA]</scope>
    <source>
        <strain evidence="1 2">NCTC10570</strain>
    </source>
</reference>
<gene>
    <name evidence="1" type="ORF">SAMEA4364220_00800</name>
</gene>
<dbReference type="GeneID" id="78506825"/>
<dbReference type="eggNOG" id="COG1102">
    <property type="taxonomic scope" value="Bacteria"/>
</dbReference>
<dbReference type="Proteomes" id="UP000215383">
    <property type="component" value="Chromosome 1"/>
</dbReference>
<dbReference type="Gene3D" id="3.40.50.300">
    <property type="entry name" value="P-loop containing nucleotide triphosphate hydrolases"/>
    <property type="match status" value="1"/>
</dbReference>
<dbReference type="GO" id="GO:0016301">
    <property type="term" value="F:kinase activity"/>
    <property type="evidence" value="ECO:0007669"/>
    <property type="project" value="UniProtKB-KW"/>
</dbReference>
<organism evidence="1 2">
    <name type="scientific">Megamonas hypermegale</name>
    <dbReference type="NCBI Taxonomy" id="158847"/>
    <lineage>
        <taxon>Bacteria</taxon>
        <taxon>Bacillati</taxon>
        <taxon>Bacillota</taxon>
        <taxon>Negativicutes</taxon>
        <taxon>Selenomonadales</taxon>
        <taxon>Selenomonadaceae</taxon>
        <taxon>Megamonas</taxon>
    </lineage>
</organism>
<dbReference type="RefSeq" id="WP_027889562.1">
    <property type="nucleotide sequence ID" value="NZ_LT906446.1"/>
</dbReference>
<dbReference type="InterPro" id="IPR027417">
    <property type="entry name" value="P-loop_NTPase"/>
</dbReference>
<dbReference type="SUPFAM" id="SSF52540">
    <property type="entry name" value="P-loop containing nucleoside triphosphate hydrolases"/>
    <property type="match status" value="1"/>
</dbReference>
<keyword evidence="1" id="KW-0418">Kinase</keyword>
<dbReference type="Pfam" id="PF13189">
    <property type="entry name" value="Cytidylate_kin2"/>
    <property type="match status" value="1"/>
</dbReference>
<keyword evidence="2" id="KW-1185">Reference proteome</keyword>
<evidence type="ECO:0000313" key="2">
    <source>
        <dbReference type="Proteomes" id="UP000215383"/>
    </source>
</evidence>
<sequence length="200" mass="22449">MKENIVITVSRKYGCGGRELANLLAEKLNLKLYDRQIVHIAAAKLGIDDLNEQDLLELENTVHPLTMAFMPFRSFGIRMGESSRGMFLSEATAVRKLANSGSCVILGRCADYVLDDMPNVFSIFVTADDEYREKRGKEVYGGKTLKELDVEDGKRARYYNYYTGQQWGKPSNYDLVVNAGTASLDEIADAIIKYINALQK</sequence>
<accession>A0A239TLM1</accession>
<keyword evidence="1" id="KW-0808">Transferase</keyword>
<dbReference type="AlphaFoldDB" id="A0A239TLM1"/>
<dbReference type="EMBL" id="LT906446">
    <property type="protein sequence ID" value="SNU97684.1"/>
    <property type="molecule type" value="Genomic_DNA"/>
</dbReference>
<name>A0A239TLM1_9FIRM</name>
<evidence type="ECO:0000313" key="1">
    <source>
        <dbReference type="EMBL" id="SNU97684.1"/>
    </source>
</evidence>